<evidence type="ECO:0000313" key="2">
    <source>
        <dbReference type="EMBL" id="NGM21813.1"/>
    </source>
</evidence>
<protein>
    <submittedName>
        <fullName evidence="2">Glycosyltransferase family 4 protein</fullName>
    </submittedName>
</protein>
<gene>
    <name evidence="2" type="ORF">G3576_17450</name>
</gene>
<dbReference type="RefSeq" id="WP_164695727.1">
    <property type="nucleotide sequence ID" value="NZ_JAAIKB010000007.1"/>
</dbReference>
<dbReference type="PANTHER" id="PTHR46401">
    <property type="entry name" value="GLYCOSYLTRANSFERASE WBBK-RELATED"/>
    <property type="match status" value="1"/>
</dbReference>
<evidence type="ECO:0000256" key="1">
    <source>
        <dbReference type="ARBA" id="ARBA00022679"/>
    </source>
</evidence>
<keyword evidence="1" id="KW-0808">Transferase</keyword>
<dbReference type="CDD" id="cd03809">
    <property type="entry name" value="GT4_MtfB-like"/>
    <property type="match status" value="1"/>
</dbReference>
<dbReference type="SUPFAM" id="SSF53756">
    <property type="entry name" value="UDP-Glycosyltransferase/glycogen phosphorylase"/>
    <property type="match status" value="1"/>
</dbReference>
<sequence length="364" mass="39898">MKPALTIDITPLLESQWTGIPVFTRRLVQALDPHLRLHFCQGPNGVPEEAVRQAIRIGTGTYLRDAIHTEVESVQQEARRPAIDPAIPLLYPSVKPSPGAVAREASTIHDISTLVMPDTHVPENVAFHLDPLRDQMASDEVVFCCSEATQEALCAYVPWVRPKTRVMYQYVDWPEGFEAMDRNQPAIRLGRYAVVIGTVEPRKNLRLLLRALEEPSVAAADLHFVVIGARGWMADQALAQLSPQAQARISFTGFISEFAKYRLLRHAEFLVYPSVYEGFGIPAVEAMSLGKPVLASLSSSFPEVIGPAGLFFDPFSIDGFLAALEEMANPALQAELAAHAVPQASRFNAAVMAAPVLEWLGVPG</sequence>
<accession>A0A6M1LNS3</accession>
<dbReference type="EMBL" id="JAAIKB010000007">
    <property type="protein sequence ID" value="NGM21813.1"/>
    <property type="molecule type" value="Genomic_DNA"/>
</dbReference>
<dbReference type="GO" id="GO:0016757">
    <property type="term" value="F:glycosyltransferase activity"/>
    <property type="evidence" value="ECO:0007669"/>
    <property type="project" value="TreeGrafter"/>
</dbReference>
<name>A0A6M1LNS3_9PROT</name>
<organism evidence="2 3">
    <name type="scientific">Falsiroseomonas algicola</name>
    <dbReference type="NCBI Taxonomy" id="2716930"/>
    <lineage>
        <taxon>Bacteria</taxon>
        <taxon>Pseudomonadati</taxon>
        <taxon>Pseudomonadota</taxon>
        <taxon>Alphaproteobacteria</taxon>
        <taxon>Acetobacterales</taxon>
        <taxon>Roseomonadaceae</taxon>
        <taxon>Falsiroseomonas</taxon>
    </lineage>
</organism>
<dbReference type="AlphaFoldDB" id="A0A6M1LNS3"/>
<proteinExistence type="predicted"/>
<evidence type="ECO:0000313" key="3">
    <source>
        <dbReference type="Proteomes" id="UP000475385"/>
    </source>
</evidence>
<dbReference type="Proteomes" id="UP000475385">
    <property type="component" value="Unassembled WGS sequence"/>
</dbReference>
<comment type="caution">
    <text evidence="2">The sequence shown here is derived from an EMBL/GenBank/DDBJ whole genome shotgun (WGS) entry which is preliminary data.</text>
</comment>
<dbReference type="Gene3D" id="3.40.50.2000">
    <property type="entry name" value="Glycogen Phosphorylase B"/>
    <property type="match status" value="2"/>
</dbReference>
<dbReference type="Pfam" id="PF13692">
    <property type="entry name" value="Glyco_trans_1_4"/>
    <property type="match status" value="1"/>
</dbReference>
<dbReference type="PANTHER" id="PTHR46401:SF2">
    <property type="entry name" value="GLYCOSYLTRANSFERASE WBBK-RELATED"/>
    <property type="match status" value="1"/>
</dbReference>
<keyword evidence="3" id="KW-1185">Reference proteome</keyword>
<reference evidence="2 3" key="1">
    <citation type="submission" date="2020-03" db="EMBL/GenBank/DDBJ databases">
        <title>Roseomonas stagni sp. nov., isolated from pond water in Japan.</title>
        <authorList>
            <person name="Furuhata K."/>
            <person name="Miyamoto H."/>
            <person name="Goto K."/>
        </authorList>
    </citation>
    <scope>NUCLEOTIDE SEQUENCE [LARGE SCALE GENOMIC DNA]</scope>
    <source>
        <strain evidence="2 3">PeD5</strain>
    </source>
</reference>